<dbReference type="AlphaFoldDB" id="A0A6S6TLL3"/>
<keyword evidence="2" id="KW-0472">Membrane</keyword>
<evidence type="ECO:0000256" key="1">
    <source>
        <dbReference type="SAM" id="MobiDB-lite"/>
    </source>
</evidence>
<feature type="transmembrane region" description="Helical" evidence="2">
    <location>
        <begin position="12"/>
        <end position="33"/>
    </location>
</feature>
<name>A0A6S6TLL3_9BACT</name>
<accession>A0A6S6TLL3</accession>
<proteinExistence type="predicted"/>
<evidence type="ECO:0000313" key="3">
    <source>
        <dbReference type="EMBL" id="CAA6821752.1"/>
    </source>
</evidence>
<sequence>MFSNNNAAREVIYIFLWLIGIIFMYALLHICVLEPSSSDEKNQMKIVNSTISNQNTEVKEKVTPRNQKLIDTRVHNKLDLQAVTNRNIVEQKSEINVTVVKMENTTVIIPIENTKKNETTLSQEEDKKEVTNKKEKQNTNSNLLPNIPSLPVLPTVSSIPKAPALPSVPTVTLPVSVEKVNTDTFIKVLEKDDDKLLDTARGHIINSVKIMNDTITQ</sequence>
<keyword evidence="2" id="KW-0812">Transmembrane</keyword>
<dbReference type="EMBL" id="CACVAS010000117">
    <property type="protein sequence ID" value="CAA6821752.1"/>
    <property type="molecule type" value="Genomic_DNA"/>
</dbReference>
<protein>
    <submittedName>
        <fullName evidence="3">Uncharacterized protein</fullName>
    </submittedName>
</protein>
<gene>
    <name evidence="3" type="ORF">HELGO_WM704</name>
</gene>
<keyword evidence="2" id="KW-1133">Transmembrane helix</keyword>
<feature type="compositionally biased region" description="Basic and acidic residues" evidence="1">
    <location>
        <begin position="119"/>
        <end position="137"/>
    </location>
</feature>
<evidence type="ECO:0000256" key="2">
    <source>
        <dbReference type="SAM" id="Phobius"/>
    </source>
</evidence>
<organism evidence="3">
    <name type="scientific">uncultured Sulfurovum sp</name>
    <dbReference type="NCBI Taxonomy" id="269237"/>
    <lineage>
        <taxon>Bacteria</taxon>
        <taxon>Pseudomonadati</taxon>
        <taxon>Campylobacterota</taxon>
        <taxon>Epsilonproteobacteria</taxon>
        <taxon>Campylobacterales</taxon>
        <taxon>Sulfurovaceae</taxon>
        <taxon>Sulfurovum</taxon>
        <taxon>environmental samples</taxon>
    </lineage>
</organism>
<reference evidence="3" key="1">
    <citation type="submission" date="2020-01" db="EMBL/GenBank/DDBJ databases">
        <authorList>
            <person name="Meier V. D."/>
            <person name="Meier V D."/>
        </authorList>
    </citation>
    <scope>NUCLEOTIDE SEQUENCE</scope>
    <source>
        <strain evidence="3">HLG_WM_MAG_01</strain>
    </source>
</reference>
<feature type="region of interest" description="Disordered" evidence="1">
    <location>
        <begin position="119"/>
        <end position="146"/>
    </location>
</feature>